<feature type="compositionally biased region" description="Basic residues" evidence="1">
    <location>
        <begin position="1"/>
        <end position="12"/>
    </location>
</feature>
<feature type="region of interest" description="Disordered" evidence="1">
    <location>
        <begin position="55"/>
        <end position="74"/>
    </location>
</feature>
<proteinExistence type="predicted"/>
<dbReference type="EMBL" id="MRCY01000082">
    <property type="protein sequence ID" value="RKL01004.1"/>
    <property type="molecule type" value="Genomic_DNA"/>
</dbReference>
<dbReference type="AlphaFoldDB" id="A0A420Q8D4"/>
<gene>
    <name evidence="2" type="ORF">BFJ68_g12503</name>
</gene>
<dbReference type="VEuPathDB" id="FungiDB:FOIG_00184"/>
<dbReference type="VEuPathDB" id="FungiDB:FOXG_20457"/>
<dbReference type="VEuPathDB" id="FungiDB:FOMG_00359"/>
<dbReference type="VEuPathDB" id="FungiDB:FOZG_00366"/>
<reference evidence="2 3" key="1">
    <citation type="journal article" date="2018" name="Sci. Rep.">
        <title>Characterisation of pathogen-specific regions and novel effector candidates in Fusarium oxysporum f. sp. cepae.</title>
        <authorList>
            <person name="Armitage A.D."/>
            <person name="Taylor A."/>
            <person name="Sobczyk M.K."/>
            <person name="Baxter L."/>
            <person name="Greenfield B.P."/>
            <person name="Bates H.J."/>
            <person name="Wilson F."/>
            <person name="Jackson A.C."/>
            <person name="Ott S."/>
            <person name="Harrison R.J."/>
            <person name="Clarkson J.P."/>
        </authorList>
    </citation>
    <scope>NUCLEOTIDE SEQUENCE [LARGE SCALE GENOMIC DNA]</scope>
    <source>
        <strain evidence="2 3">Fo_A28</strain>
    </source>
</reference>
<evidence type="ECO:0000313" key="2">
    <source>
        <dbReference type="EMBL" id="RKL01004.1"/>
    </source>
</evidence>
<feature type="compositionally biased region" description="Basic and acidic residues" evidence="1">
    <location>
        <begin position="27"/>
        <end position="39"/>
    </location>
</feature>
<protein>
    <submittedName>
        <fullName evidence="2">Uncharacterized protein</fullName>
    </submittedName>
</protein>
<sequence length="304" mass="34339">MYLPRWPKRKNRKPPDKLGFSAAKTATENHEQGRRERSDTPTTTLECIEIPSITTPSAAARNDNDAHPDAGISAKHMRMRPPGAVVSGMTHEGLTTLPEPSSSYVFGFGLHNNVEEMYEKHRSYCLEKDEEGYTSKAKLGMLKVAVPENGHAIPFQIISAKHTNFQQQQLLQGLQFIFDSPESLGRFTDIINSNLFRPRFAPITPTVQIKLNIFKTKCLPQAPELMTWQEVGVGENPPAPWALAYKHYDRLKAVKKFCELPLVALVTLRFLYPYRNFDNLESLSKTLRIASNLGLLGIEFEKDN</sequence>
<dbReference type="VEuPathDB" id="FungiDB:FOMG_00358"/>
<name>A0A420Q8D4_FUSOX</name>
<evidence type="ECO:0000256" key="1">
    <source>
        <dbReference type="SAM" id="MobiDB-lite"/>
    </source>
</evidence>
<comment type="caution">
    <text evidence="2">The sequence shown here is derived from an EMBL/GenBank/DDBJ whole genome shotgun (WGS) entry which is preliminary data.</text>
</comment>
<accession>A0A420Q8D4</accession>
<evidence type="ECO:0000313" key="3">
    <source>
        <dbReference type="Proteomes" id="UP000285860"/>
    </source>
</evidence>
<organism evidence="2 3">
    <name type="scientific">Fusarium oxysporum</name>
    <name type="common">Fusarium vascular wilt</name>
    <dbReference type="NCBI Taxonomy" id="5507"/>
    <lineage>
        <taxon>Eukaryota</taxon>
        <taxon>Fungi</taxon>
        <taxon>Dikarya</taxon>
        <taxon>Ascomycota</taxon>
        <taxon>Pezizomycotina</taxon>
        <taxon>Sordariomycetes</taxon>
        <taxon>Hypocreomycetidae</taxon>
        <taxon>Hypocreales</taxon>
        <taxon>Nectriaceae</taxon>
        <taxon>Fusarium</taxon>
        <taxon>Fusarium oxysporum species complex</taxon>
    </lineage>
</organism>
<dbReference type="Proteomes" id="UP000285860">
    <property type="component" value="Unassembled WGS sequence"/>
</dbReference>
<feature type="region of interest" description="Disordered" evidence="1">
    <location>
        <begin position="1"/>
        <end position="43"/>
    </location>
</feature>